<accession>A0A2D2D6F5</accession>
<keyword evidence="1" id="KW-0460">Magnesium</keyword>
<feature type="domain" description="PIN" evidence="2">
    <location>
        <begin position="4"/>
        <end position="125"/>
    </location>
</feature>
<dbReference type="STRING" id="595536.GCA_000178815_00182"/>
<dbReference type="PANTHER" id="PTHR35901">
    <property type="entry name" value="RIBONUCLEASE VAPC3"/>
    <property type="match status" value="1"/>
</dbReference>
<dbReference type="InterPro" id="IPR051619">
    <property type="entry name" value="TypeII_TA_RNase_PINc/VapC"/>
</dbReference>
<dbReference type="PANTHER" id="PTHR35901:SF1">
    <property type="entry name" value="EXONUCLEASE VAPC9"/>
    <property type="match status" value="1"/>
</dbReference>
<keyword evidence="4" id="KW-1185">Reference proteome</keyword>
<reference evidence="4" key="1">
    <citation type="submission" date="2017-10" db="EMBL/GenBank/DDBJ databases">
        <title>Completed PacBio SMRT sequence of Methylosinus trichosporium OB3b reveals presence of a third large plasmid.</title>
        <authorList>
            <person name="Charles T.C."/>
            <person name="Lynch M.D.J."/>
            <person name="Heil J.R."/>
            <person name="Cheng J."/>
        </authorList>
    </citation>
    <scope>NUCLEOTIDE SEQUENCE [LARGE SCALE GENOMIC DNA]</scope>
    <source>
        <strain evidence="4">OB3b</strain>
        <plasmid evidence="4">pob3b1</plasmid>
    </source>
</reference>
<dbReference type="CDD" id="cd09873">
    <property type="entry name" value="PIN_Pae0151-like"/>
    <property type="match status" value="1"/>
</dbReference>
<evidence type="ECO:0000313" key="3">
    <source>
        <dbReference type="EMBL" id="ATQ70600.1"/>
    </source>
</evidence>
<evidence type="ECO:0000259" key="2">
    <source>
        <dbReference type="Pfam" id="PF01850"/>
    </source>
</evidence>
<dbReference type="Proteomes" id="UP000230709">
    <property type="component" value="Plasmid pOB3b1"/>
</dbReference>
<keyword evidence="3" id="KW-0614">Plasmid</keyword>
<proteinExistence type="predicted"/>
<organism evidence="3 4">
    <name type="scientific">Methylosinus trichosporium (strain ATCC 35070 / NCIMB 11131 / UNIQEM 75 / OB3b)</name>
    <dbReference type="NCBI Taxonomy" id="595536"/>
    <lineage>
        <taxon>Bacteria</taxon>
        <taxon>Pseudomonadati</taxon>
        <taxon>Pseudomonadota</taxon>
        <taxon>Alphaproteobacteria</taxon>
        <taxon>Hyphomicrobiales</taxon>
        <taxon>Methylocystaceae</taxon>
        <taxon>Methylosinus</taxon>
    </lineage>
</organism>
<name>A0A2D2D6F5_METT3</name>
<dbReference type="AlphaFoldDB" id="A0A2D2D6F5"/>
<protein>
    <submittedName>
        <fullName evidence="3">PIN domain-containing protein</fullName>
    </submittedName>
</protein>
<dbReference type="InterPro" id="IPR044153">
    <property type="entry name" value="PIN_Pae0151-like"/>
</dbReference>
<dbReference type="InterPro" id="IPR002716">
    <property type="entry name" value="PIN_dom"/>
</dbReference>
<dbReference type="Gene3D" id="3.40.50.1010">
    <property type="entry name" value="5'-nuclease"/>
    <property type="match status" value="1"/>
</dbReference>
<dbReference type="SUPFAM" id="SSF88723">
    <property type="entry name" value="PIN domain-like"/>
    <property type="match status" value="1"/>
</dbReference>
<dbReference type="EMBL" id="CP023738">
    <property type="protein sequence ID" value="ATQ70600.1"/>
    <property type="molecule type" value="Genomic_DNA"/>
</dbReference>
<dbReference type="Pfam" id="PF01850">
    <property type="entry name" value="PIN"/>
    <property type="match status" value="1"/>
</dbReference>
<dbReference type="InterPro" id="IPR029060">
    <property type="entry name" value="PIN-like_dom_sf"/>
</dbReference>
<sequence>MALVVDASLAAAWFLPDEQNDAADRVMAELDKNPGRAPSLFWFETRNLFVMAERRGRLAPGEATATMAQLRGFPIIDEGTCNDRLVITLAGRHGLSGYDASYLALAVVEKLPLATLDKKLAAAARAESVIILGPLGAS</sequence>
<dbReference type="RefSeq" id="WP_003615618.1">
    <property type="nucleotide sequence ID" value="NZ_ADVE02000002.1"/>
</dbReference>
<gene>
    <name evidence="3" type="ORF">CQW49_21625</name>
</gene>
<geneLocation type="plasmid" evidence="4">
    <name>pob3b1</name>
</geneLocation>
<evidence type="ECO:0000256" key="1">
    <source>
        <dbReference type="ARBA" id="ARBA00022842"/>
    </source>
</evidence>
<dbReference type="KEGG" id="mtw:CQW49_21625"/>
<evidence type="ECO:0000313" key="4">
    <source>
        <dbReference type="Proteomes" id="UP000230709"/>
    </source>
</evidence>